<evidence type="ECO:0000256" key="1">
    <source>
        <dbReference type="ARBA" id="ARBA00009861"/>
    </source>
</evidence>
<name>A0AAP0M7V5_9ROSI</name>
<feature type="compositionally biased region" description="Polar residues" evidence="5">
    <location>
        <begin position="25"/>
        <end position="39"/>
    </location>
</feature>
<evidence type="ECO:0000256" key="5">
    <source>
        <dbReference type="SAM" id="MobiDB-lite"/>
    </source>
</evidence>
<dbReference type="AlphaFoldDB" id="A0AAP0M7V5"/>
<evidence type="ECO:0000313" key="7">
    <source>
        <dbReference type="EMBL" id="KAK9194394.1"/>
    </source>
</evidence>
<dbReference type="Pfam" id="PF02458">
    <property type="entry name" value="Transferase"/>
    <property type="match status" value="1"/>
</dbReference>
<feature type="region of interest" description="Disordered" evidence="5">
    <location>
        <begin position="1"/>
        <end position="39"/>
    </location>
</feature>
<comment type="similarity">
    <text evidence="1">Belongs to the plant acyltransferase family.</text>
</comment>
<keyword evidence="3" id="KW-0808">Transferase</keyword>
<dbReference type="PANTHER" id="PTHR31623:SF28">
    <property type="entry name" value="BAHD ACYLTRANSFERASE"/>
    <property type="match status" value="1"/>
</dbReference>
<evidence type="ECO:0000256" key="2">
    <source>
        <dbReference type="ARBA" id="ARBA00010820"/>
    </source>
</evidence>
<evidence type="ECO:0000256" key="3">
    <source>
        <dbReference type="ARBA" id="ARBA00022679"/>
    </source>
</evidence>
<keyword evidence="8" id="KW-1185">Reference proteome</keyword>
<dbReference type="Proteomes" id="UP001428341">
    <property type="component" value="Unassembled WGS sequence"/>
</dbReference>
<evidence type="ECO:0000259" key="6">
    <source>
        <dbReference type="Pfam" id="PF04504"/>
    </source>
</evidence>
<reference evidence="7 8" key="1">
    <citation type="submission" date="2024-05" db="EMBL/GenBank/DDBJ databases">
        <title>Haplotype-resolved chromosome-level genome assembly of Huyou (Citrus changshanensis).</title>
        <authorList>
            <person name="Miao C."/>
            <person name="Chen W."/>
            <person name="Wu Y."/>
            <person name="Wang L."/>
            <person name="Zhao S."/>
            <person name="Grierson D."/>
            <person name="Xu C."/>
            <person name="Chen K."/>
        </authorList>
    </citation>
    <scope>NUCLEOTIDE SEQUENCE [LARGE SCALE GENOMIC DNA]</scope>
    <source>
        <strain evidence="7">01-14</strain>
        <tissue evidence="7">Leaf</tissue>
    </source>
</reference>
<gene>
    <name evidence="7" type="ORF">WN944_005101</name>
</gene>
<dbReference type="InterPro" id="IPR023213">
    <property type="entry name" value="CAT-like_dom_sf"/>
</dbReference>
<feature type="domain" description="Glabrous enhancer-binding protein-like DBD" evidence="6">
    <location>
        <begin position="48"/>
        <end position="141"/>
    </location>
</feature>
<keyword evidence="4" id="KW-0012">Acyltransferase</keyword>
<evidence type="ECO:0000313" key="8">
    <source>
        <dbReference type="Proteomes" id="UP001428341"/>
    </source>
</evidence>
<feature type="compositionally biased region" description="Low complexity" evidence="5">
    <location>
        <begin position="1"/>
        <end position="13"/>
    </location>
</feature>
<dbReference type="EMBL" id="JBCGBO010000006">
    <property type="protein sequence ID" value="KAK9194394.1"/>
    <property type="molecule type" value="Genomic_DNA"/>
</dbReference>
<dbReference type="InterPro" id="IPR053932">
    <property type="entry name" value="GeBP-like_DBD"/>
</dbReference>
<dbReference type="Pfam" id="PF04504">
    <property type="entry name" value="GeBP-like_DBD"/>
    <property type="match status" value="1"/>
</dbReference>
<dbReference type="PANTHER" id="PTHR31623">
    <property type="entry name" value="F21J9.9"/>
    <property type="match status" value="1"/>
</dbReference>
<accession>A0AAP0M7V5</accession>
<sequence length="685" mass="77907">MDSLKPSSASKSKLPIKRKSEQSHNQDQSITTVDFTDPTNINPPPFKFHRIWTEPDEIRFLQGLLDSASLGLTFPRDLPIFYERFSNAMSQPYSKYQLSEKLRRLRKKFRVTSARISRGLNVSHLNFHDRNLFELSMKLWSPECLRTSPFGKISVCGGNVDVDFSSCGKKEKETIEEVAVARSVLDVFDECLKEVRMIVANQPKEEREKDFERLWREQWFAEFDVLTRRLRVEGESNCSTKTAPNQCNIHTNNSFICSGMDLQITCTEIIKPSSPTPQHQSTYKLSIIDQLTPNVYFSIILLYSKAGESTAKTSDHLKKSLSNTLTHYYPLAGQLKYDQLIVDCNDQGVPFIEAHVTNDMRQLLKIPNIDVLEQLLPFKPHEGFDSDRSNLTVQVNYFGCEGMAIGLCFRHKVIDATTAAFFVKNWGVIARGAGEIKDVIIDHASLFPARDLSCLTKSVDEEFLKPESETKRFVFDGATIASLQETFASFELRPTRFEVVSAVILGALITATRESDDESNVPERLDTIISVNLRQRMNPPFPEHCMGNIISGGLVYWPLEKKVDYGCLAKEIHESIKKVDDQFARKFYGDAEFLNLQRLAGAEDVKKREFWVTSWCKTPLYEADFGWGKPKWAGNSMRLNQITVFFDSSDGEGVEAWVGLPKKDMARFEKDSGILAYTSPNPSIF</sequence>
<comment type="similarity">
    <text evidence="2">Belongs to the GeBP family.</text>
</comment>
<dbReference type="SUPFAM" id="SSF52777">
    <property type="entry name" value="CoA-dependent acyltransferases"/>
    <property type="match status" value="1"/>
</dbReference>
<evidence type="ECO:0000256" key="4">
    <source>
        <dbReference type="ARBA" id="ARBA00023315"/>
    </source>
</evidence>
<proteinExistence type="inferred from homology"/>
<organism evidence="7 8">
    <name type="scientific">Citrus x changshan-huyou</name>
    <dbReference type="NCBI Taxonomy" id="2935761"/>
    <lineage>
        <taxon>Eukaryota</taxon>
        <taxon>Viridiplantae</taxon>
        <taxon>Streptophyta</taxon>
        <taxon>Embryophyta</taxon>
        <taxon>Tracheophyta</taxon>
        <taxon>Spermatophyta</taxon>
        <taxon>Magnoliopsida</taxon>
        <taxon>eudicotyledons</taxon>
        <taxon>Gunneridae</taxon>
        <taxon>Pentapetalae</taxon>
        <taxon>rosids</taxon>
        <taxon>malvids</taxon>
        <taxon>Sapindales</taxon>
        <taxon>Rutaceae</taxon>
        <taxon>Aurantioideae</taxon>
        <taxon>Citrus</taxon>
    </lineage>
</organism>
<dbReference type="Gene3D" id="3.30.559.10">
    <property type="entry name" value="Chloramphenicol acetyltransferase-like domain"/>
    <property type="match status" value="2"/>
</dbReference>
<dbReference type="GO" id="GO:0016746">
    <property type="term" value="F:acyltransferase activity"/>
    <property type="evidence" value="ECO:0007669"/>
    <property type="project" value="UniProtKB-KW"/>
</dbReference>
<protein>
    <recommendedName>
        <fullName evidence="6">Glabrous enhancer-binding protein-like DBD domain-containing protein</fullName>
    </recommendedName>
</protein>
<comment type="caution">
    <text evidence="7">The sequence shown here is derived from an EMBL/GenBank/DDBJ whole genome shotgun (WGS) entry which is preliminary data.</text>
</comment>